<protein>
    <submittedName>
        <fullName evidence="1">Uncharacterized protein</fullName>
    </submittedName>
</protein>
<evidence type="ECO:0000313" key="1">
    <source>
        <dbReference type="EMBL" id="MBX50601.1"/>
    </source>
</evidence>
<organism evidence="1">
    <name type="scientific">Rhizophora mucronata</name>
    <name type="common">Asiatic mangrove</name>
    <dbReference type="NCBI Taxonomy" id="61149"/>
    <lineage>
        <taxon>Eukaryota</taxon>
        <taxon>Viridiplantae</taxon>
        <taxon>Streptophyta</taxon>
        <taxon>Embryophyta</taxon>
        <taxon>Tracheophyta</taxon>
        <taxon>Spermatophyta</taxon>
        <taxon>Magnoliopsida</taxon>
        <taxon>eudicotyledons</taxon>
        <taxon>Gunneridae</taxon>
        <taxon>Pentapetalae</taxon>
        <taxon>rosids</taxon>
        <taxon>fabids</taxon>
        <taxon>Malpighiales</taxon>
        <taxon>Rhizophoraceae</taxon>
        <taxon>Rhizophora</taxon>
    </lineage>
</organism>
<name>A0A2P2P7K9_RHIMU</name>
<accession>A0A2P2P7K9</accession>
<dbReference type="AlphaFoldDB" id="A0A2P2P7K9"/>
<proteinExistence type="predicted"/>
<sequence>MTHIQNALHGKILGCRKKNHSIFQATMNFSSFFL</sequence>
<dbReference type="EMBL" id="GGEC01070117">
    <property type="protein sequence ID" value="MBX50601.1"/>
    <property type="molecule type" value="Transcribed_RNA"/>
</dbReference>
<reference evidence="1" key="1">
    <citation type="submission" date="2018-02" db="EMBL/GenBank/DDBJ databases">
        <title>Rhizophora mucronata_Transcriptome.</title>
        <authorList>
            <person name="Meera S.P."/>
            <person name="Sreeshan A."/>
            <person name="Augustine A."/>
        </authorList>
    </citation>
    <scope>NUCLEOTIDE SEQUENCE</scope>
    <source>
        <tissue evidence="1">Leaf</tissue>
    </source>
</reference>